<dbReference type="InterPro" id="IPR025521">
    <property type="entry name" value="Neprosin_propep"/>
</dbReference>
<dbReference type="Pfam" id="PF14365">
    <property type="entry name" value="Neprosin_AP"/>
    <property type="match status" value="1"/>
</dbReference>
<evidence type="ECO:0000259" key="2">
    <source>
        <dbReference type="PROSITE" id="PS52045"/>
    </source>
</evidence>
<dbReference type="PANTHER" id="PTHR31589">
    <property type="entry name" value="PROTEIN, PUTATIVE (DUF239)-RELATED-RELATED"/>
    <property type="match status" value="1"/>
</dbReference>
<comment type="caution">
    <text evidence="3">The sequence shown here is derived from an EMBL/GenBank/DDBJ whole genome shotgun (WGS) entry which is preliminary data.</text>
</comment>
<evidence type="ECO:0000256" key="1">
    <source>
        <dbReference type="SAM" id="SignalP"/>
    </source>
</evidence>
<evidence type="ECO:0000313" key="3">
    <source>
        <dbReference type="EMBL" id="GMH16004.1"/>
    </source>
</evidence>
<feature type="signal peptide" evidence="1">
    <location>
        <begin position="1"/>
        <end position="27"/>
    </location>
</feature>
<keyword evidence="4" id="KW-1185">Reference proteome</keyword>
<feature type="chain" id="PRO_5041914320" description="Neprosin PEP catalytic domain-containing protein" evidence="1">
    <location>
        <begin position="28"/>
        <end position="384"/>
    </location>
</feature>
<proteinExistence type="predicted"/>
<evidence type="ECO:0000313" key="4">
    <source>
        <dbReference type="Proteomes" id="UP001279734"/>
    </source>
</evidence>
<dbReference type="PROSITE" id="PS52045">
    <property type="entry name" value="NEPROSIN_PEP_CD"/>
    <property type="match status" value="1"/>
</dbReference>
<dbReference type="Gene3D" id="3.90.1320.10">
    <property type="entry name" value="Outer-capsid protein sigma 3, large lobe"/>
    <property type="match status" value="1"/>
</dbReference>
<dbReference type="Pfam" id="PF03080">
    <property type="entry name" value="Neprosin"/>
    <property type="match status" value="1"/>
</dbReference>
<sequence>MSLKLKAAVCALIVLGIAFWLKPPSHQGKPVIQARLANPPEGILKTVKGDDGDVIDCVDIYKQPAFDYPLLKDHTLQIKPSSYPNGIQPNVAFVPESLNKNNKCPDGSVPIRRQIDTGIPVIRRQCDSTVMSCANSNDHQYAFTAYRTSAATMKGAHAAINIWKPQLAKYTDFTLSQIWVIAGKGDDLNTIEAGWHVYPGLNGDAKPRLFIYWTRDNYRTTGCYNFRCPGFVLTNPNNPIGGALTTSVYNYKQQEIDLMIYKDDGTKAWWLYVNGQKIGYWPEDIFTALQKGSDAVHWGGEIYDTTGTGGLHSLTQMGSGHHAKEGYRKASYVNGLYYYDSSGVAVNLKLKDLTATAGAPACYSYKYQASGNDLYFFYGGPGCR</sequence>
<dbReference type="AlphaFoldDB" id="A0AAD3XTI0"/>
<gene>
    <name evidence="3" type="ORF">Nepgr_017845</name>
</gene>
<keyword evidence="1" id="KW-0732">Signal</keyword>
<feature type="domain" description="Neprosin PEP catalytic" evidence="2">
    <location>
        <begin position="134"/>
        <end position="384"/>
    </location>
</feature>
<dbReference type="EMBL" id="BSYO01000016">
    <property type="protein sequence ID" value="GMH16004.1"/>
    <property type="molecule type" value="Genomic_DNA"/>
</dbReference>
<dbReference type="PANTHER" id="PTHR31589:SF221">
    <property type="entry name" value="LIGASE, PUTATIVE (DUF239)-RELATED"/>
    <property type="match status" value="1"/>
</dbReference>
<organism evidence="3 4">
    <name type="scientific">Nepenthes gracilis</name>
    <name type="common">Slender pitcher plant</name>
    <dbReference type="NCBI Taxonomy" id="150966"/>
    <lineage>
        <taxon>Eukaryota</taxon>
        <taxon>Viridiplantae</taxon>
        <taxon>Streptophyta</taxon>
        <taxon>Embryophyta</taxon>
        <taxon>Tracheophyta</taxon>
        <taxon>Spermatophyta</taxon>
        <taxon>Magnoliopsida</taxon>
        <taxon>eudicotyledons</taxon>
        <taxon>Gunneridae</taxon>
        <taxon>Pentapetalae</taxon>
        <taxon>Caryophyllales</taxon>
        <taxon>Nepenthaceae</taxon>
        <taxon>Nepenthes</taxon>
    </lineage>
</organism>
<protein>
    <recommendedName>
        <fullName evidence="2">Neprosin PEP catalytic domain-containing protein</fullName>
    </recommendedName>
</protein>
<dbReference type="InterPro" id="IPR053168">
    <property type="entry name" value="Glutamic_endopeptidase"/>
</dbReference>
<dbReference type="Proteomes" id="UP001279734">
    <property type="component" value="Unassembled WGS sequence"/>
</dbReference>
<accession>A0AAD3XTI0</accession>
<dbReference type="InterPro" id="IPR004314">
    <property type="entry name" value="Neprosin"/>
</dbReference>
<reference evidence="3" key="1">
    <citation type="submission" date="2023-05" db="EMBL/GenBank/DDBJ databases">
        <title>Nepenthes gracilis genome sequencing.</title>
        <authorList>
            <person name="Fukushima K."/>
        </authorList>
    </citation>
    <scope>NUCLEOTIDE SEQUENCE</scope>
    <source>
        <strain evidence="3">SING2019-196</strain>
    </source>
</reference>
<name>A0AAD3XTI0_NEPGR</name>